<dbReference type="AlphaFoldDB" id="A0A7S4RFI9"/>
<protein>
    <submittedName>
        <fullName evidence="1">Uncharacterized protein</fullName>
    </submittedName>
</protein>
<reference evidence="1" key="1">
    <citation type="submission" date="2021-01" db="EMBL/GenBank/DDBJ databases">
        <authorList>
            <person name="Corre E."/>
            <person name="Pelletier E."/>
            <person name="Niang G."/>
            <person name="Scheremetjew M."/>
            <person name="Finn R."/>
            <person name="Kale V."/>
            <person name="Holt S."/>
            <person name="Cochrane G."/>
            <person name="Meng A."/>
            <person name="Brown T."/>
            <person name="Cohen L."/>
        </authorList>
    </citation>
    <scope>NUCLEOTIDE SEQUENCE</scope>
    <source>
        <strain evidence="1">GSO104</strain>
    </source>
</reference>
<proteinExistence type="predicted"/>
<accession>A0A7S4RFI9</accession>
<dbReference type="EMBL" id="HBNS01021408">
    <property type="protein sequence ID" value="CAE4611181.1"/>
    <property type="molecule type" value="Transcribed_RNA"/>
</dbReference>
<sequence>MENKAKGNGDRGAELTRSRRSIFPEYNTSLKSVNSLPTNANKRVHFSRVARVMTVKCLQDFSKTDKSLIWFQYSDYMRFQKTTQIIAKTAPKMEDDIWLASDCPKMEEPYQDTSDHQNKTNTNGDLKTKWWCMFGHSRRGLEQVVSKEEGLQRQRNMNTAIKAVLDEQSRQRVNRVNDPARLANVSLKYTAWARNLALAVAAADDDAVQADFNNEEKTRVYHWNKIMKRTSSSNSETTAQVCWDKGQVIIPFSIDICLGFLDANTNSTLQFQKQQLYGMRTKDFMSFLKEVSVERDLLLACDEHVNFTYSQ</sequence>
<gene>
    <name evidence="1" type="ORF">DBRI00130_LOCUS16964</name>
</gene>
<evidence type="ECO:0000313" key="1">
    <source>
        <dbReference type="EMBL" id="CAE4611181.1"/>
    </source>
</evidence>
<name>A0A7S4RFI9_9STRA</name>
<organism evidence="1">
    <name type="scientific">Ditylum brightwellii</name>
    <dbReference type="NCBI Taxonomy" id="49249"/>
    <lineage>
        <taxon>Eukaryota</taxon>
        <taxon>Sar</taxon>
        <taxon>Stramenopiles</taxon>
        <taxon>Ochrophyta</taxon>
        <taxon>Bacillariophyta</taxon>
        <taxon>Mediophyceae</taxon>
        <taxon>Lithodesmiophycidae</taxon>
        <taxon>Lithodesmiales</taxon>
        <taxon>Lithodesmiaceae</taxon>
        <taxon>Ditylum</taxon>
    </lineage>
</organism>